<sequence>MKSIRELYRIGVGPSSSHTMGPKRAAELFLQQYTHAFRYVVHLYESLAATGKGHLTDQAVLEVLGKEYTTIKWHPEKCLPQHPNAMEFEAFDKQGELLGSRTFFSVGGGEIRELGQEEKESDAVYPITTVKEIMEYCSQKGITYWEYVVECEGETIFDFLETVWETMETAVKRGLENQGVLPGSIGLSRQAWRFYRRCRSASEEMQQTGLITAYALAVSEENAGGGIIVTSPTCGASGVVPAVLYYLQKQQQLTRHDILRALATAGLFGNVIKFNGSISGAEVGCQGEVGSACAMTAGAAAELLGGTLRQIEYAAEMGLEHHLGLTCDPVDGLVQIPCIERNACAATRALSCAQMAILSDGTHHITFDEVVHVMKQTGHDLPSLYRETSTGGLAKAYAGRGVTK</sequence>
<dbReference type="Gene3D" id="3.30.1330.90">
    <property type="entry name" value="D-3-phosphoglycerate dehydrogenase, domain 3"/>
    <property type="match status" value="2"/>
</dbReference>
<dbReference type="NCBIfam" id="TIGR00720">
    <property type="entry name" value="sda_mono"/>
    <property type="match status" value="1"/>
</dbReference>
<evidence type="ECO:0000313" key="14">
    <source>
        <dbReference type="EMBL" id="MEZ6852555.1"/>
    </source>
</evidence>
<comment type="cofactor">
    <cofactor evidence="1 11">
        <name>[4Fe-4S] cluster</name>
        <dbReference type="ChEBI" id="CHEBI:49883"/>
    </cofactor>
</comment>
<reference evidence="14 17" key="2">
    <citation type="submission" date="2024-07" db="EMBL/GenBank/DDBJ databases">
        <title>Active virus-host system and metabolic interactions in a Lokiarchaeon culture.</title>
        <authorList>
            <person name="Ponce Toledo R.I."/>
            <person name="Rodrigues Oliveira T."/>
            <person name="Schleper C."/>
        </authorList>
    </citation>
    <scope>NUCLEOTIDE SEQUENCE [LARGE SCALE GENOMIC DNA]</scope>
    <source>
        <strain evidence="14 17">B35</strain>
    </source>
</reference>
<dbReference type="Proteomes" id="UP000184001">
    <property type="component" value="Unassembled WGS sequence"/>
</dbReference>
<proteinExistence type="inferred from homology"/>
<keyword evidence="5 11" id="KW-0004">4Fe-4S</keyword>
<evidence type="ECO:0000256" key="7">
    <source>
        <dbReference type="ARBA" id="ARBA00023004"/>
    </source>
</evidence>
<evidence type="ECO:0000256" key="4">
    <source>
        <dbReference type="ARBA" id="ARBA00022432"/>
    </source>
</evidence>
<evidence type="ECO:0000313" key="15">
    <source>
        <dbReference type="EMBL" id="SHJ37485.1"/>
    </source>
</evidence>
<dbReference type="InterPro" id="IPR029009">
    <property type="entry name" value="ASB_dom_sf"/>
</dbReference>
<evidence type="ECO:0000256" key="8">
    <source>
        <dbReference type="ARBA" id="ARBA00023014"/>
    </source>
</evidence>
<evidence type="ECO:0000313" key="16">
    <source>
        <dbReference type="Proteomes" id="UP000184001"/>
    </source>
</evidence>
<accession>A0A8G2CAP5</accession>
<comment type="pathway">
    <text evidence="2">Carbohydrate biosynthesis; gluconeogenesis.</text>
</comment>
<dbReference type="InterPro" id="IPR005131">
    <property type="entry name" value="Ser_deHydtase_bsu"/>
</dbReference>
<keyword evidence="17" id="KW-1185">Reference proteome</keyword>
<feature type="domain" description="Serine dehydratase beta chain" evidence="13">
    <location>
        <begin position="68"/>
        <end position="113"/>
    </location>
</feature>
<evidence type="ECO:0000259" key="12">
    <source>
        <dbReference type="Pfam" id="PF03313"/>
    </source>
</evidence>
<keyword evidence="8 11" id="KW-0411">Iron-sulfur</keyword>
<feature type="domain" description="Serine dehydratase beta chain" evidence="13">
    <location>
        <begin position="3"/>
        <end position="62"/>
    </location>
</feature>
<comment type="caution">
    <text evidence="15">The sequence shown here is derived from an EMBL/GenBank/DDBJ whole genome shotgun (WGS) entry which is preliminary data.</text>
</comment>
<evidence type="ECO:0000256" key="1">
    <source>
        <dbReference type="ARBA" id="ARBA00001966"/>
    </source>
</evidence>
<dbReference type="SUPFAM" id="SSF143548">
    <property type="entry name" value="Serine metabolism enzymes domain"/>
    <property type="match status" value="1"/>
</dbReference>
<dbReference type="GO" id="GO:0051539">
    <property type="term" value="F:4 iron, 4 sulfur cluster binding"/>
    <property type="evidence" value="ECO:0007669"/>
    <property type="project" value="UniProtKB-UniRule"/>
</dbReference>
<organism evidence="15 16">
    <name type="scientific">Halodesulfovibrio aestuarii</name>
    <dbReference type="NCBI Taxonomy" id="126333"/>
    <lineage>
        <taxon>Bacteria</taxon>
        <taxon>Pseudomonadati</taxon>
        <taxon>Thermodesulfobacteriota</taxon>
        <taxon>Desulfovibrionia</taxon>
        <taxon>Desulfovibrionales</taxon>
        <taxon>Desulfovibrionaceae</taxon>
        <taxon>Halodesulfovibrio</taxon>
    </lineage>
</organism>
<keyword evidence="6 11" id="KW-0479">Metal-binding</keyword>
<reference evidence="15 16" key="1">
    <citation type="submission" date="2016-11" db="EMBL/GenBank/DDBJ databases">
        <authorList>
            <person name="Varghese N."/>
            <person name="Submissions S."/>
        </authorList>
    </citation>
    <scope>NUCLEOTIDE SEQUENCE [LARGE SCALE GENOMIC DNA]</scope>
    <source>
        <strain evidence="15 16">DSM 17919</strain>
    </source>
</reference>
<dbReference type="AlphaFoldDB" id="A0A8G2CAP5"/>
<dbReference type="InterPro" id="IPR051318">
    <property type="entry name" value="Fe-S_L-Ser"/>
</dbReference>
<evidence type="ECO:0000256" key="5">
    <source>
        <dbReference type="ARBA" id="ARBA00022485"/>
    </source>
</evidence>
<dbReference type="RefSeq" id="WP_020000955.1">
    <property type="nucleotide sequence ID" value="NZ_CP192217.1"/>
</dbReference>
<dbReference type="GO" id="GO:0046872">
    <property type="term" value="F:metal ion binding"/>
    <property type="evidence" value="ECO:0007669"/>
    <property type="project" value="UniProtKB-KW"/>
</dbReference>
<evidence type="ECO:0000259" key="13">
    <source>
        <dbReference type="Pfam" id="PF03315"/>
    </source>
</evidence>
<dbReference type="InterPro" id="IPR005130">
    <property type="entry name" value="Ser_deHydtase-like_asu"/>
</dbReference>
<dbReference type="InterPro" id="IPR004644">
    <property type="entry name" value="Fe-S_L-Ser_mono"/>
</dbReference>
<evidence type="ECO:0000256" key="6">
    <source>
        <dbReference type="ARBA" id="ARBA00022723"/>
    </source>
</evidence>
<keyword evidence="7 11" id="KW-0408">Iron</keyword>
<keyword evidence="9 11" id="KW-0456">Lyase</keyword>
<dbReference type="EMBL" id="FQZR01000005">
    <property type="protein sequence ID" value="SHJ37485.1"/>
    <property type="molecule type" value="Genomic_DNA"/>
</dbReference>
<evidence type="ECO:0000256" key="2">
    <source>
        <dbReference type="ARBA" id="ARBA00004742"/>
    </source>
</evidence>
<dbReference type="Pfam" id="PF03315">
    <property type="entry name" value="SDH_beta"/>
    <property type="match status" value="2"/>
</dbReference>
<protein>
    <recommendedName>
        <fullName evidence="11">L-serine dehydratase</fullName>
        <ecNumber evidence="11">4.3.1.17</ecNumber>
    </recommendedName>
</protein>
<evidence type="ECO:0000256" key="11">
    <source>
        <dbReference type="RuleBase" id="RU366059"/>
    </source>
</evidence>
<evidence type="ECO:0000313" key="17">
    <source>
        <dbReference type="Proteomes" id="UP001568358"/>
    </source>
</evidence>
<dbReference type="PANTHER" id="PTHR30182">
    <property type="entry name" value="L-SERINE DEHYDRATASE"/>
    <property type="match status" value="1"/>
</dbReference>
<dbReference type="EMBL" id="JBFSOO010000002">
    <property type="protein sequence ID" value="MEZ6852555.1"/>
    <property type="molecule type" value="Genomic_DNA"/>
</dbReference>
<evidence type="ECO:0000256" key="10">
    <source>
        <dbReference type="ARBA" id="ARBA00049406"/>
    </source>
</evidence>
<name>A0A8G2CAP5_9BACT</name>
<dbReference type="PANTHER" id="PTHR30182:SF1">
    <property type="entry name" value="L-SERINE DEHYDRATASE 1"/>
    <property type="match status" value="1"/>
</dbReference>
<gene>
    <name evidence="14" type="ORF">AB2Z07_03265</name>
    <name evidence="15" type="ORF">SAMN05660830_02283</name>
</gene>
<dbReference type="Proteomes" id="UP001568358">
    <property type="component" value="Unassembled WGS sequence"/>
</dbReference>
<evidence type="ECO:0000256" key="3">
    <source>
        <dbReference type="ARBA" id="ARBA00008636"/>
    </source>
</evidence>
<dbReference type="GO" id="GO:0003941">
    <property type="term" value="F:L-serine ammonia-lyase activity"/>
    <property type="evidence" value="ECO:0007669"/>
    <property type="project" value="UniProtKB-UniRule"/>
</dbReference>
<dbReference type="Pfam" id="PF03313">
    <property type="entry name" value="SDH_alpha"/>
    <property type="match status" value="1"/>
</dbReference>
<keyword evidence="4 11" id="KW-0312">Gluconeogenesis</keyword>
<feature type="domain" description="Serine dehydratase-like alpha subunit" evidence="12">
    <location>
        <begin position="152"/>
        <end position="394"/>
    </location>
</feature>
<dbReference type="EC" id="4.3.1.17" evidence="11"/>
<dbReference type="GO" id="GO:0006094">
    <property type="term" value="P:gluconeogenesis"/>
    <property type="evidence" value="ECO:0007669"/>
    <property type="project" value="UniProtKB-KW"/>
</dbReference>
<comment type="catalytic activity">
    <reaction evidence="10 11">
        <text>L-serine = pyruvate + NH4(+)</text>
        <dbReference type="Rhea" id="RHEA:19169"/>
        <dbReference type="ChEBI" id="CHEBI:15361"/>
        <dbReference type="ChEBI" id="CHEBI:28938"/>
        <dbReference type="ChEBI" id="CHEBI:33384"/>
        <dbReference type="EC" id="4.3.1.17"/>
    </reaction>
</comment>
<comment type="similarity">
    <text evidence="3 11">Belongs to the iron-sulfur dependent L-serine dehydratase family.</text>
</comment>
<evidence type="ECO:0000256" key="9">
    <source>
        <dbReference type="ARBA" id="ARBA00023239"/>
    </source>
</evidence>